<feature type="transmembrane region" description="Helical" evidence="1">
    <location>
        <begin position="368"/>
        <end position="390"/>
    </location>
</feature>
<feature type="transmembrane region" description="Helical" evidence="1">
    <location>
        <begin position="332"/>
        <end position="356"/>
    </location>
</feature>
<dbReference type="RefSeq" id="WP_077027361.1">
    <property type="nucleotide sequence ID" value="NZ_CP017641.1"/>
</dbReference>
<keyword evidence="3" id="KW-1185">Reference proteome</keyword>
<name>A0A1P8WQI3_9PLAN</name>
<feature type="transmembrane region" description="Helical" evidence="1">
    <location>
        <begin position="474"/>
        <end position="496"/>
    </location>
</feature>
<dbReference type="KEGG" id="fmr:Fuma_05988"/>
<sequence length="507" mass="56122">MTLQAVLAWSIGRALIITTLSLPLALLVWRWVASQYRSPRVRHWLCFVALLPLFVPDLLVGFTYWLTSANLVHSVAATEGLYALLLLFRTIALQTAVALILPASVVSPEALHSWRLLKNTSLGNGIGQASESQTEAPPAWRVPLRSNFAWWLQWVRLLLIGPWRMPLVAWIGGALLCFQEFETAALLQVDRHPIVFTVWLFDAHAAGESLTTSLRMVSRSIFFQLTLLLPAILLLRSGGLGQSRQRTTPGSSENAVVTWSACGILFVSLAIVLAWPVIQNGQQFVSGFRSLIDQGAVWARSEQILISVLVAALSSVAALQISVGLRSLKSRWLTLAAILPGLCGALVLSLVLLAAFQLPVLHDAYDTWLPMLLGQTLLILPRAFLLVVLLEVTSSPFALHSATLMTRSSDNRVAGQGRHVLWRLKNLRWLLATAVLTHWCLWDVTTTATLRPTRFEPIINRLYNEMHYRSTETLVAITALTLLIPFVVFVVAAMAWKFVSTRSIVDG</sequence>
<dbReference type="STRING" id="1891926.Fuma_05988"/>
<keyword evidence="1" id="KW-0812">Transmembrane</keyword>
<protein>
    <recommendedName>
        <fullName evidence="4">ABC transmembrane type-1 domain-containing protein</fullName>
    </recommendedName>
</protein>
<organism evidence="2 3">
    <name type="scientific">Fuerstiella marisgermanici</name>
    <dbReference type="NCBI Taxonomy" id="1891926"/>
    <lineage>
        <taxon>Bacteria</taxon>
        <taxon>Pseudomonadati</taxon>
        <taxon>Planctomycetota</taxon>
        <taxon>Planctomycetia</taxon>
        <taxon>Planctomycetales</taxon>
        <taxon>Planctomycetaceae</taxon>
        <taxon>Fuerstiella</taxon>
    </lineage>
</organism>
<evidence type="ECO:0000256" key="1">
    <source>
        <dbReference type="SAM" id="Phobius"/>
    </source>
</evidence>
<reference evidence="2 3" key="1">
    <citation type="journal article" date="2016" name="Front. Microbiol.">
        <title>Fuerstia marisgermanicae gen. nov., sp. nov., an Unusual Member of the Phylum Planctomycetes from the German Wadden Sea.</title>
        <authorList>
            <person name="Kohn T."/>
            <person name="Heuer A."/>
            <person name="Jogler M."/>
            <person name="Vollmers J."/>
            <person name="Boedeker C."/>
            <person name="Bunk B."/>
            <person name="Rast P."/>
            <person name="Borchert D."/>
            <person name="Glockner I."/>
            <person name="Freese H.M."/>
            <person name="Klenk H.P."/>
            <person name="Overmann J."/>
            <person name="Kaster A.K."/>
            <person name="Rohde M."/>
            <person name="Wiegand S."/>
            <person name="Jogler C."/>
        </authorList>
    </citation>
    <scope>NUCLEOTIDE SEQUENCE [LARGE SCALE GENOMIC DNA]</scope>
    <source>
        <strain evidence="2 3">NH11</strain>
    </source>
</reference>
<evidence type="ECO:0000313" key="3">
    <source>
        <dbReference type="Proteomes" id="UP000187735"/>
    </source>
</evidence>
<keyword evidence="1" id="KW-1133">Transmembrane helix</keyword>
<feature type="transmembrane region" description="Helical" evidence="1">
    <location>
        <begin position="256"/>
        <end position="278"/>
    </location>
</feature>
<gene>
    <name evidence="2" type="ORF">Fuma_05988</name>
</gene>
<feature type="transmembrane region" description="Helical" evidence="1">
    <location>
        <begin position="6"/>
        <end position="32"/>
    </location>
</feature>
<feature type="transmembrane region" description="Helical" evidence="1">
    <location>
        <begin position="304"/>
        <end position="325"/>
    </location>
</feature>
<feature type="transmembrane region" description="Helical" evidence="1">
    <location>
        <begin position="44"/>
        <end position="66"/>
    </location>
</feature>
<dbReference type="EMBL" id="CP017641">
    <property type="protein sequence ID" value="APZ96320.1"/>
    <property type="molecule type" value="Genomic_DNA"/>
</dbReference>
<evidence type="ECO:0008006" key="4">
    <source>
        <dbReference type="Google" id="ProtNLM"/>
    </source>
</evidence>
<accession>A0A1P8WQI3</accession>
<dbReference type="Proteomes" id="UP000187735">
    <property type="component" value="Chromosome"/>
</dbReference>
<feature type="transmembrane region" description="Helical" evidence="1">
    <location>
        <begin position="216"/>
        <end position="235"/>
    </location>
</feature>
<feature type="transmembrane region" description="Helical" evidence="1">
    <location>
        <begin position="86"/>
        <end position="106"/>
    </location>
</feature>
<keyword evidence="1" id="KW-0472">Membrane</keyword>
<dbReference type="AlphaFoldDB" id="A0A1P8WQI3"/>
<feature type="transmembrane region" description="Helical" evidence="1">
    <location>
        <begin position="154"/>
        <end position="176"/>
    </location>
</feature>
<evidence type="ECO:0000313" key="2">
    <source>
        <dbReference type="EMBL" id="APZ96320.1"/>
    </source>
</evidence>
<proteinExistence type="predicted"/>